<comment type="caution">
    <text evidence="6">The sequence shown here is derived from an EMBL/GenBank/DDBJ whole genome shotgun (WGS) entry which is preliminary data.</text>
</comment>
<dbReference type="GO" id="GO:0022857">
    <property type="term" value="F:transmembrane transporter activity"/>
    <property type="evidence" value="ECO:0007669"/>
    <property type="project" value="InterPro"/>
</dbReference>
<gene>
    <name evidence="6" type="ORF">VNI00_014321</name>
</gene>
<evidence type="ECO:0000256" key="3">
    <source>
        <dbReference type="SAM" id="MobiDB-lite"/>
    </source>
</evidence>
<dbReference type="SUPFAM" id="SSF103473">
    <property type="entry name" value="MFS general substrate transporter"/>
    <property type="match status" value="1"/>
</dbReference>
<reference evidence="6 7" key="1">
    <citation type="submission" date="2024-01" db="EMBL/GenBank/DDBJ databases">
        <title>A draft genome for a cacao thread blight-causing isolate of Paramarasmius palmivorus.</title>
        <authorList>
            <person name="Baruah I.K."/>
            <person name="Bukari Y."/>
            <person name="Amoako-Attah I."/>
            <person name="Meinhardt L.W."/>
            <person name="Bailey B.A."/>
            <person name="Cohen S.P."/>
        </authorList>
    </citation>
    <scope>NUCLEOTIDE SEQUENCE [LARGE SCALE GENOMIC DNA]</scope>
    <source>
        <strain evidence="6 7">GH-12</strain>
    </source>
</reference>
<comment type="subcellular location">
    <subcellularLocation>
        <location evidence="1">Membrane</location>
        <topology evidence="1">Multi-pass membrane protein</topology>
    </subcellularLocation>
</comment>
<feature type="region of interest" description="Disordered" evidence="3">
    <location>
        <begin position="42"/>
        <end position="84"/>
    </location>
</feature>
<evidence type="ECO:0000313" key="7">
    <source>
        <dbReference type="Proteomes" id="UP001383192"/>
    </source>
</evidence>
<feature type="transmembrane region" description="Helical" evidence="4">
    <location>
        <begin position="158"/>
        <end position="176"/>
    </location>
</feature>
<dbReference type="Proteomes" id="UP001383192">
    <property type="component" value="Unassembled WGS sequence"/>
</dbReference>
<evidence type="ECO:0000313" key="6">
    <source>
        <dbReference type="EMBL" id="KAK7029623.1"/>
    </source>
</evidence>
<evidence type="ECO:0000256" key="1">
    <source>
        <dbReference type="ARBA" id="ARBA00004141"/>
    </source>
</evidence>
<dbReference type="PANTHER" id="PTHR11360:SF284">
    <property type="entry name" value="EG:103B4.3 PROTEIN-RELATED"/>
    <property type="match status" value="1"/>
</dbReference>
<feature type="transmembrane region" description="Helical" evidence="4">
    <location>
        <begin position="249"/>
        <end position="269"/>
    </location>
</feature>
<proteinExistence type="inferred from homology"/>
<dbReference type="PROSITE" id="PS50850">
    <property type="entry name" value="MFS"/>
    <property type="match status" value="1"/>
</dbReference>
<accession>A0AAW0BTC4</accession>
<comment type="similarity">
    <text evidence="2">Belongs to the major facilitator superfamily. Monocarboxylate porter (TC 2.A.1.13) family.</text>
</comment>
<keyword evidence="4" id="KW-0812">Transmembrane</keyword>
<dbReference type="Gene3D" id="1.20.1250.20">
    <property type="entry name" value="MFS general substrate transporter like domains"/>
    <property type="match status" value="1"/>
</dbReference>
<dbReference type="GO" id="GO:0016020">
    <property type="term" value="C:membrane"/>
    <property type="evidence" value="ECO:0007669"/>
    <property type="project" value="UniProtKB-SubCell"/>
</dbReference>
<feature type="transmembrane region" description="Helical" evidence="4">
    <location>
        <begin position="127"/>
        <end position="146"/>
    </location>
</feature>
<dbReference type="PANTHER" id="PTHR11360">
    <property type="entry name" value="MONOCARBOXYLATE TRANSPORTER"/>
    <property type="match status" value="1"/>
</dbReference>
<evidence type="ECO:0000256" key="4">
    <source>
        <dbReference type="SAM" id="Phobius"/>
    </source>
</evidence>
<dbReference type="Pfam" id="PF07690">
    <property type="entry name" value="MFS_1"/>
    <property type="match status" value="1"/>
</dbReference>
<keyword evidence="7" id="KW-1185">Reference proteome</keyword>
<feature type="domain" description="Major facilitator superfamily (MFS) profile" evidence="5">
    <location>
        <begin position="88"/>
        <end position="300"/>
    </location>
</feature>
<keyword evidence="4" id="KW-1133">Transmembrane helix</keyword>
<dbReference type="InterPro" id="IPR036259">
    <property type="entry name" value="MFS_trans_sf"/>
</dbReference>
<dbReference type="InterPro" id="IPR020846">
    <property type="entry name" value="MFS_dom"/>
</dbReference>
<evidence type="ECO:0000259" key="5">
    <source>
        <dbReference type="PROSITE" id="PS50850"/>
    </source>
</evidence>
<dbReference type="InterPro" id="IPR011701">
    <property type="entry name" value="MFS"/>
</dbReference>
<evidence type="ECO:0000256" key="2">
    <source>
        <dbReference type="ARBA" id="ARBA00006727"/>
    </source>
</evidence>
<feature type="transmembrane region" description="Helical" evidence="4">
    <location>
        <begin position="89"/>
        <end position="107"/>
    </location>
</feature>
<keyword evidence="4" id="KW-0472">Membrane</keyword>
<feature type="compositionally biased region" description="Polar residues" evidence="3">
    <location>
        <begin position="64"/>
        <end position="76"/>
    </location>
</feature>
<sequence length="300" mass="32391">MVYWRRPPRSFEDPVKVGHYVQTAYNFGSRVADELLIMESQRSAQHAEPVSQPGQSPMADKDSVSTASKEISSGPAQLSKAPPDGGPKAWLTTFGGFLVALVTFGYTNAFGVYQDVYTRQGAASASAISWIGSTQLFFLLAMGLPGGKLLDMGRFRSTMLIGSLVYVFGLFMLSIAHPDSYYQVYLSQGLCVGLSSGILYVPAVAVQGHHWQRHRALAMGIVVTGSSIGGVIFPIMLNQLFEHGVDFGWAVRATAFVVLASLIIANLVMTDRRAVHDQSAAKPDLKKILGDAPYLLTIVG</sequence>
<organism evidence="6 7">
    <name type="scientific">Paramarasmius palmivorus</name>
    <dbReference type="NCBI Taxonomy" id="297713"/>
    <lineage>
        <taxon>Eukaryota</taxon>
        <taxon>Fungi</taxon>
        <taxon>Dikarya</taxon>
        <taxon>Basidiomycota</taxon>
        <taxon>Agaricomycotina</taxon>
        <taxon>Agaricomycetes</taxon>
        <taxon>Agaricomycetidae</taxon>
        <taxon>Agaricales</taxon>
        <taxon>Marasmiineae</taxon>
        <taxon>Marasmiaceae</taxon>
        <taxon>Paramarasmius</taxon>
    </lineage>
</organism>
<protein>
    <recommendedName>
        <fullName evidence="5">Major facilitator superfamily (MFS) profile domain-containing protein</fullName>
    </recommendedName>
</protein>
<dbReference type="AlphaFoldDB" id="A0AAW0BTC4"/>
<name>A0AAW0BTC4_9AGAR</name>
<feature type="transmembrane region" description="Helical" evidence="4">
    <location>
        <begin position="216"/>
        <end position="237"/>
    </location>
</feature>
<dbReference type="InterPro" id="IPR050327">
    <property type="entry name" value="Proton-linked_MCT"/>
</dbReference>
<dbReference type="EMBL" id="JAYKXP010000080">
    <property type="protein sequence ID" value="KAK7029623.1"/>
    <property type="molecule type" value="Genomic_DNA"/>
</dbReference>
<feature type="transmembrane region" description="Helical" evidence="4">
    <location>
        <begin position="182"/>
        <end position="204"/>
    </location>
</feature>